<dbReference type="InterPro" id="IPR050515">
    <property type="entry name" value="Beta-lactam/transpept"/>
</dbReference>
<dbReference type="GO" id="GO:0046677">
    <property type="term" value="P:response to antibiotic"/>
    <property type="evidence" value="ECO:0007669"/>
    <property type="project" value="UniProtKB-UniRule"/>
</dbReference>
<protein>
    <recommendedName>
        <fullName evidence="4 18">Beta-lactamase</fullName>
        <ecNumber evidence="4 18">3.5.2.6</ecNumber>
    </recommendedName>
</protein>
<gene>
    <name evidence="23" type="ORF">GCM10011273_15610</name>
</gene>
<dbReference type="RefSeq" id="WP_189485797.1">
    <property type="nucleotide sequence ID" value="NZ_BMZB01000001.1"/>
</dbReference>
<keyword evidence="16 18" id="KW-0046">Antibiotic resistance</keyword>
<keyword evidence="14 20" id="KW-1133">Transmembrane helix</keyword>
<dbReference type="GO" id="GO:0017001">
    <property type="term" value="P:antibiotic catabolic process"/>
    <property type="evidence" value="ECO:0007669"/>
    <property type="project" value="InterPro"/>
</dbReference>
<evidence type="ECO:0000256" key="5">
    <source>
        <dbReference type="ARBA" id="ARBA00022475"/>
    </source>
</evidence>
<reference evidence="23" key="1">
    <citation type="journal article" date="2014" name="Int. J. Syst. Evol. Microbiol.">
        <title>Complete genome sequence of Corynebacterium casei LMG S-19264T (=DSM 44701T), isolated from a smear-ripened cheese.</title>
        <authorList>
            <consortium name="US DOE Joint Genome Institute (JGI-PGF)"/>
            <person name="Walter F."/>
            <person name="Albersmeier A."/>
            <person name="Kalinowski J."/>
            <person name="Ruckert C."/>
        </authorList>
    </citation>
    <scope>NUCLEOTIDE SEQUENCE</scope>
    <source>
        <strain evidence="23">KCTC 32296</strain>
    </source>
</reference>
<sequence>MAETSIIFSDVNERQGVFSRRVFLMGGVVAFGLFALTGRLAQLQLIEGGKYRRLSSANQFNYRLIPPPRGQILDRNGVVIAGNRPSFSVLVMRSQVKDIDETLDQIAYVLPQTLLRRRAILRDINQSRRFAPTAIATDLNWEDFAKVNLYASTIPGVDVSMDEVRVYHYGGAFSHVIGYVGKISDKDLKAENAATGDEEQLDPILLHPGFRIGKQGIEKAFDKDLRGVAGARKIEVNATGNIIAEDSDGMRPATPGEDVVLTLDAEIQQRALEVFGEDSGGAVLMNIHTGEVLCMMSAPSFDPNLFVSGISSKAYGLLRDYERLPLLDKCIGSTYAPGSTFKVATALAFLEGGINPEERVVCSGSYRYGNRSFACHKRGGHGPQTMHDAIKNSCDVYFYHMCNRAEAGPDRIAQTARALGMGHVFENFEIAGQKRGTIPDREYKRTAFKNDPKWHPGETLSVAIGQGYVTTSALQLCTYIARIANGQKAVEPYLVKKIGEVEKVPFKDFKDLPFSRAHLDIVRAGMVAVSNDVTGTAYRNSRLNLGNIEMAGKTGTAQVRSYDKVTNRRNEGIPWKLRDHGLFVAFAPADNPKYAIAVIVQHGMGGSMFAAPKAREIMKLALIKDPEMQARIIQPMPVDPNLANAPDQPLTSDAAPEPLDINPSPDAIPPQ</sequence>
<dbReference type="PANTHER" id="PTHR30627">
    <property type="entry name" value="PEPTIDOGLYCAN D,D-TRANSPEPTIDASE"/>
    <property type="match status" value="1"/>
</dbReference>
<evidence type="ECO:0000256" key="20">
    <source>
        <dbReference type="SAM" id="Phobius"/>
    </source>
</evidence>
<evidence type="ECO:0000256" key="7">
    <source>
        <dbReference type="ARBA" id="ARBA00022645"/>
    </source>
</evidence>
<evidence type="ECO:0000256" key="3">
    <source>
        <dbReference type="ARBA" id="ARBA00007898"/>
    </source>
</evidence>
<proteinExistence type="inferred from homology"/>
<evidence type="ECO:0000256" key="14">
    <source>
        <dbReference type="ARBA" id="ARBA00022989"/>
    </source>
</evidence>
<comment type="subcellular location">
    <subcellularLocation>
        <location evidence="2">Cell membrane</location>
    </subcellularLocation>
    <subcellularLocation>
        <location evidence="1">Membrane</location>
        <topology evidence="1">Single-pass membrane protein</topology>
    </subcellularLocation>
</comment>
<evidence type="ECO:0000259" key="21">
    <source>
        <dbReference type="Pfam" id="PF00905"/>
    </source>
</evidence>
<dbReference type="SUPFAM" id="SSF56601">
    <property type="entry name" value="beta-lactamase/transpeptidase-like"/>
    <property type="match status" value="1"/>
</dbReference>
<evidence type="ECO:0000256" key="8">
    <source>
        <dbReference type="ARBA" id="ARBA00022670"/>
    </source>
</evidence>
<evidence type="ECO:0000256" key="11">
    <source>
        <dbReference type="ARBA" id="ARBA00022801"/>
    </source>
</evidence>
<evidence type="ECO:0000256" key="15">
    <source>
        <dbReference type="ARBA" id="ARBA00023136"/>
    </source>
</evidence>
<keyword evidence="6" id="KW-0997">Cell inner membrane</keyword>
<dbReference type="GO" id="GO:0071972">
    <property type="term" value="F:peptidoglycan L,D-transpeptidase activity"/>
    <property type="evidence" value="ECO:0007669"/>
    <property type="project" value="TreeGrafter"/>
</dbReference>
<comment type="caution">
    <text evidence="23">The sequence shown here is derived from an EMBL/GenBank/DDBJ whole genome shotgun (WGS) entry which is preliminary data.</text>
</comment>
<dbReference type="GO" id="GO:0008360">
    <property type="term" value="P:regulation of cell shape"/>
    <property type="evidence" value="ECO:0007669"/>
    <property type="project" value="UniProtKB-KW"/>
</dbReference>
<dbReference type="GO" id="GO:0005886">
    <property type="term" value="C:plasma membrane"/>
    <property type="evidence" value="ECO:0007669"/>
    <property type="project" value="UniProtKB-SubCell"/>
</dbReference>
<accession>A0A918URJ3</accession>
<dbReference type="Pfam" id="PF00905">
    <property type="entry name" value="Transpeptidase"/>
    <property type="match status" value="1"/>
</dbReference>
<evidence type="ECO:0000256" key="19">
    <source>
        <dbReference type="SAM" id="MobiDB-lite"/>
    </source>
</evidence>
<evidence type="ECO:0000256" key="18">
    <source>
        <dbReference type="RuleBase" id="RU361140"/>
    </source>
</evidence>
<evidence type="ECO:0000313" key="24">
    <source>
        <dbReference type="Proteomes" id="UP000662572"/>
    </source>
</evidence>
<dbReference type="GO" id="GO:0071555">
    <property type="term" value="P:cell wall organization"/>
    <property type="evidence" value="ECO:0007669"/>
    <property type="project" value="UniProtKB-KW"/>
</dbReference>
<dbReference type="InterPro" id="IPR005311">
    <property type="entry name" value="PBP_dimer"/>
</dbReference>
<evidence type="ECO:0000256" key="9">
    <source>
        <dbReference type="ARBA" id="ARBA00022692"/>
    </source>
</evidence>
<keyword evidence="13" id="KW-0573">Peptidoglycan synthesis</keyword>
<evidence type="ECO:0000256" key="6">
    <source>
        <dbReference type="ARBA" id="ARBA00022519"/>
    </source>
</evidence>
<evidence type="ECO:0000259" key="22">
    <source>
        <dbReference type="Pfam" id="PF03717"/>
    </source>
</evidence>
<evidence type="ECO:0000256" key="16">
    <source>
        <dbReference type="ARBA" id="ARBA00023251"/>
    </source>
</evidence>
<dbReference type="GO" id="GO:0009252">
    <property type="term" value="P:peptidoglycan biosynthetic process"/>
    <property type="evidence" value="ECO:0007669"/>
    <property type="project" value="UniProtKB-KW"/>
</dbReference>
<feature type="domain" description="Penicillin-binding protein transpeptidase" evidence="21">
    <location>
        <begin position="280"/>
        <end position="619"/>
    </location>
</feature>
<dbReference type="Pfam" id="PF03717">
    <property type="entry name" value="PBP_dimer"/>
    <property type="match status" value="1"/>
</dbReference>
<dbReference type="GO" id="GO:0006508">
    <property type="term" value="P:proteolysis"/>
    <property type="evidence" value="ECO:0007669"/>
    <property type="project" value="UniProtKB-KW"/>
</dbReference>
<comment type="catalytic activity">
    <reaction evidence="18">
        <text>a beta-lactam + H2O = a substituted beta-amino acid</text>
        <dbReference type="Rhea" id="RHEA:20401"/>
        <dbReference type="ChEBI" id="CHEBI:15377"/>
        <dbReference type="ChEBI" id="CHEBI:35627"/>
        <dbReference type="ChEBI" id="CHEBI:140347"/>
        <dbReference type="EC" id="3.5.2.6"/>
    </reaction>
</comment>
<evidence type="ECO:0000256" key="1">
    <source>
        <dbReference type="ARBA" id="ARBA00004167"/>
    </source>
</evidence>
<dbReference type="InterPro" id="IPR002137">
    <property type="entry name" value="Beta-lactam_class-D_AS"/>
</dbReference>
<keyword evidence="11 18" id="KW-0378">Hydrolase</keyword>
<feature type="domain" description="Penicillin-binding protein dimerisation" evidence="22">
    <location>
        <begin position="65"/>
        <end position="245"/>
    </location>
</feature>
<dbReference type="SUPFAM" id="SSF56519">
    <property type="entry name" value="Penicillin binding protein dimerisation domain"/>
    <property type="match status" value="1"/>
</dbReference>
<organism evidence="23 24">
    <name type="scientific">Asticcacaulis endophyticus</name>
    <dbReference type="NCBI Taxonomy" id="1395890"/>
    <lineage>
        <taxon>Bacteria</taxon>
        <taxon>Pseudomonadati</taxon>
        <taxon>Pseudomonadota</taxon>
        <taxon>Alphaproteobacteria</taxon>
        <taxon>Caulobacterales</taxon>
        <taxon>Caulobacteraceae</taxon>
        <taxon>Asticcacaulis</taxon>
    </lineage>
</organism>
<evidence type="ECO:0000313" key="23">
    <source>
        <dbReference type="EMBL" id="GGZ30247.1"/>
    </source>
</evidence>
<keyword evidence="10" id="KW-0732">Signal</keyword>
<keyword evidence="8" id="KW-0645">Protease</keyword>
<feature type="region of interest" description="Disordered" evidence="19">
    <location>
        <begin position="637"/>
        <end position="671"/>
    </location>
</feature>
<keyword evidence="17" id="KW-0961">Cell wall biogenesis/degradation</keyword>
<evidence type="ECO:0000256" key="10">
    <source>
        <dbReference type="ARBA" id="ARBA00022729"/>
    </source>
</evidence>
<keyword evidence="9 20" id="KW-0812">Transmembrane</keyword>
<feature type="transmembrane region" description="Helical" evidence="20">
    <location>
        <begin position="22"/>
        <end position="41"/>
    </location>
</feature>
<dbReference type="PANTHER" id="PTHR30627:SF2">
    <property type="entry name" value="PEPTIDOGLYCAN D,D-TRANSPEPTIDASE MRDA"/>
    <property type="match status" value="1"/>
</dbReference>
<dbReference type="GO" id="GO:0009002">
    <property type="term" value="F:serine-type D-Ala-D-Ala carboxypeptidase activity"/>
    <property type="evidence" value="ECO:0007669"/>
    <property type="project" value="InterPro"/>
</dbReference>
<dbReference type="Proteomes" id="UP000662572">
    <property type="component" value="Unassembled WGS sequence"/>
</dbReference>
<keyword evidence="5" id="KW-1003">Cell membrane</keyword>
<dbReference type="EC" id="3.5.2.6" evidence="4 18"/>
<evidence type="ECO:0000256" key="17">
    <source>
        <dbReference type="ARBA" id="ARBA00023316"/>
    </source>
</evidence>
<keyword evidence="24" id="KW-1185">Reference proteome</keyword>
<dbReference type="InterPro" id="IPR001460">
    <property type="entry name" value="PCN-bd_Tpept"/>
</dbReference>
<dbReference type="EMBL" id="BMZB01000001">
    <property type="protein sequence ID" value="GGZ30247.1"/>
    <property type="molecule type" value="Genomic_DNA"/>
</dbReference>
<evidence type="ECO:0000256" key="12">
    <source>
        <dbReference type="ARBA" id="ARBA00022960"/>
    </source>
</evidence>
<dbReference type="NCBIfam" id="TIGR03423">
    <property type="entry name" value="pbp2_mrdA"/>
    <property type="match status" value="1"/>
</dbReference>
<dbReference type="Gene3D" id="3.40.710.10">
    <property type="entry name" value="DD-peptidase/beta-lactamase superfamily"/>
    <property type="match status" value="1"/>
</dbReference>
<reference evidence="23" key="2">
    <citation type="submission" date="2020-09" db="EMBL/GenBank/DDBJ databases">
        <authorList>
            <person name="Sun Q."/>
            <person name="Kim S."/>
        </authorList>
    </citation>
    <scope>NUCLEOTIDE SEQUENCE</scope>
    <source>
        <strain evidence="23">KCTC 32296</strain>
    </source>
</reference>
<dbReference type="Gene3D" id="3.90.1310.10">
    <property type="entry name" value="Penicillin-binding protein 2a (Domain 2)"/>
    <property type="match status" value="1"/>
</dbReference>
<name>A0A918URJ3_9CAUL</name>
<keyword evidence="7" id="KW-0121">Carboxypeptidase</keyword>
<keyword evidence="12" id="KW-0133">Cell shape</keyword>
<dbReference type="AlphaFoldDB" id="A0A918URJ3"/>
<evidence type="ECO:0000256" key="4">
    <source>
        <dbReference type="ARBA" id="ARBA00012865"/>
    </source>
</evidence>
<dbReference type="InterPro" id="IPR017790">
    <property type="entry name" value="Penicillin-binding_protein_2"/>
</dbReference>
<dbReference type="InterPro" id="IPR012338">
    <property type="entry name" value="Beta-lactam/transpept-like"/>
</dbReference>
<comment type="similarity">
    <text evidence="3 18">Belongs to the class-D beta-lactamase family.</text>
</comment>
<dbReference type="GO" id="GO:0008800">
    <property type="term" value="F:beta-lactamase activity"/>
    <property type="evidence" value="ECO:0007669"/>
    <property type="project" value="UniProtKB-UniRule"/>
</dbReference>
<dbReference type="PROSITE" id="PS00337">
    <property type="entry name" value="BETA_LACTAMASE_D"/>
    <property type="match status" value="1"/>
</dbReference>
<evidence type="ECO:0000256" key="13">
    <source>
        <dbReference type="ARBA" id="ARBA00022984"/>
    </source>
</evidence>
<dbReference type="InterPro" id="IPR036138">
    <property type="entry name" value="PBP_dimer_sf"/>
</dbReference>
<dbReference type="GO" id="GO:0008658">
    <property type="term" value="F:penicillin binding"/>
    <property type="evidence" value="ECO:0007669"/>
    <property type="project" value="InterPro"/>
</dbReference>
<keyword evidence="15 20" id="KW-0472">Membrane</keyword>
<evidence type="ECO:0000256" key="2">
    <source>
        <dbReference type="ARBA" id="ARBA00004236"/>
    </source>
</evidence>